<name>A0AAV4RXH3_CAEEX</name>
<accession>A0AAV4RXH3</accession>
<keyword evidence="2" id="KW-1185">Reference proteome</keyword>
<dbReference type="AlphaFoldDB" id="A0AAV4RXH3"/>
<protein>
    <submittedName>
        <fullName evidence="1">Uncharacterized protein</fullName>
    </submittedName>
</protein>
<evidence type="ECO:0000313" key="1">
    <source>
        <dbReference type="EMBL" id="GIY26077.1"/>
    </source>
</evidence>
<reference evidence="1 2" key="1">
    <citation type="submission" date="2021-06" db="EMBL/GenBank/DDBJ databases">
        <title>Caerostris extrusa draft genome.</title>
        <authorList>
            <person name="Kono N."/>
            <person name="Arakawa K."/>
        </authorList>
    </citation>
    <scope>NUCLEOTIDE SEQUENCE [LARGE SCALE GENOMIC DNA]</scope>
</reference>
<comment type="caution">
    <text evidence="1">The sequence shown here is derived from an EMBL/GenBank/DDBJ whole genome shotgun (WGS) entry which is preliminary data.</text>
</comment>
<feature type="non-terminal residue" evidence="1">
    <location>
        <position position="64"/>
    </location>
</feature>
<proteinExistence type="predicted"/>
<dbReference type="EMBL" id="BPLR01008622">
    <property type="protein sequence ID" value="GIY26077.1"/>
    <property type="molecule type" value="Genomic_DNA"/>
</dbReference>
<organism evidence="1 2">
    <name type="scientific">Caerostris extrusa</name>
    <name type="common">Bark spider</name>
    <name type="synonym">Caerostris bankana</name>
    <dbReference type="NCBI Taxonomy" id="172846"/>
    <lineage>
        <taxon>Eukaryota</taxon>
        <taxon>Metazoa</taxon>
        <taxon>Ecdysozoa</taxon>
        <taxon>Arthropoda</taxon>
        <taxon>Chelicerata</taxon>
        <taxon>Arachnida</taxon>
        <taxon>Araneae</taxon>
        <taxon>Araneomorphae</taxon>
        <taxon>Entelegynae</taxon>
        <taxon>Araneoidea</taxon>
        <taxon>Araneidae</taxon>
        <taxon>Caerostris</taxon>
    </lineage>
</organism>
<sequence length="64" mass="7390">MFSISEVINPDFFLSTEVARQTLNSHTLYPSGIKDPRHNYQSCFGLLLLFSHLVMKHLYLESMA</sequence>
<evidence type="ECO:0000313" key="2">
    <source>
        <dbReference type="Proteomes" id="UP001054945"/>
    </source>
</evidence>
<gene>
    <name evidence="1" type="ORF">CEXT_427911</name>
</gene>
<dbReference type="Proteomes" id="UP001054945">
    <property type="component" value="Unassembled WGS sequence"/>
</dbReference>